<dbReference type="RefSeq" id="WP_200094089.1">
    <property type="nucleotide sequence ID" value="NZ_JAUJQL010000002.1"/>
</dbReference>
<dbReference type="PRINTS" id="PR00368">
    <property type="entry name" value="FADPNR"/>
</dbReference>
<feature type="domain" description="BFD-like [2Fe-2S]-binding" evidence="2">
    <location>
        <begin position="385"/>
        <end position="437"/>
    </location>
</feature>
<evidence type="ECO:0000256" key="1">
    <source>
        <dbReference type="ARBA" id="ARBA00023002"/>
    </source>
</evidence>
<dbReference type="CDD" id="cd19946">
    <property type="entry name" value="GlpA-like_Fer2_BFD-like"/>
    <property type="match status" value="1"/>
</dbReference>
<dbReference type="InterPro" id="IPR051691">
    <property type="entry name" value="Metab_Enz_Cyan_OpOx_G3PDH"/>
</dbReference>
<keyword evidence="1" id="KW-0560">Oxidoreductase</keyword>
<keyword evidence="5" id="KW-1185">Reference proteome</keyword>
<dbReference type="PIRSF" id="PIRSF037495">
    <property type="entry name" value="Opine_OX_OoxA/HcnB"/>
    <property type="match status" value="1"/>
</dbReference>
<dbReference type="PANTHER" id="PTHR42949">
    <property type="entry name" value="ANAEROBIC GLYCEROL-3-PHOSPHATE DEHYDROGENASE SUBUNIT B"/>
    <property type="match status" value="1"/>
</dbReference>
<evidence type="ECO:0000259" key="3">
    <source>
        <dbReference type="Pfam" id="PF07992"/>
    </source>
</evidence>
<evidence type="ECO:0000313" key="5">
    <source>
        <dbReference type="Proteomes" id="UP001172217"/>
    </source>
</evidence>
<dbReference type="InterPro" id="IPR041854">
    <property type="entry name" value="BFD-like_2Fe2S-bd_dom_sf"/>
</dbReference>
<dbReference type="InterPro" id="IPR036188">
    <property type="entry name" value="FAD/NAD-bd_sf"/>
</dbReference>
<dbReference type="EMBL" id="JAUJQL010000002">
    <property type="protein sequence ID" value="MDN7522117.1"/>
    <property type="molecule type" value="Genomic_DNA"/>
</dbReference>
<dbReference type="SUPFAM" id="SSF51905">
    <property type="entry name" value="FAD/NAD(P)-binding domain"/>
    <property type="match status" value="1"/>
</dbReference>
<dbReference type="InterPro" id="IPR007419">
    <property type="entry name" value="BFD-like_2Fe2S-bd_dom"/>
</dbReference>
<dbReference type="Gene3D" id="3.50.50.60">
    <property type="entry name" value="FAD/NAD(P)-binding domain"/>
    <property type="match status" value="2"/>
</dbReference>
<accession>A0ABT8NKM5</accession>
<dbReference type="InterPro" id="IPR017224">
    <property type="entry name" value="Opine_Oxase_asu/HCN_bsu"/>
</dbReference>
<evidence type="ECO:0000259" key="2">
    <source>
        <dbReference type="Pfam" id="PF04324"/>
    </source>
</evidence>
<dbReference type="InterPro" id="IPR023753">
    <property type="entry name" value="FAD/NAD-binding_dom"/>
</dbReference>
<reference evidence="4" key="1">
    <citation type="submission" date="2023-07" db="EMBL/GenBank/DDBJ databases">
        <title>A collection of bacterial strains from the Burkholderia cepacia Research Laboratory and Repository.</title>
        <authorList>
            <person name="Lipuma J."/>
            <person name="Spilker T."/>
            <person name="Caverly L."/>
        </authorList>
    </citation>
    <scope>NUCLEOTIDE SEQUENCE</scope>
    <source>
        <strain evidence="4">AU45194</strain>
    </source>
</reference>
<dbReference type="Proteomes" id="UP001172217">
    <property type="component" value="Unassembled WGS sequence"/>
</dbReference>
<organism evidence="4 5">
    <name type="scientific">Burkholderia orbicola</name>
    <dbReference type="NCBI Taxonomy" id="2978683"/>
    <lineage>
        <taxon>Bacteria</taxon>
        <taxon>Pseudomonadati</taxon>
        <taxon>Pseudomonadota</taxon>
        <taxon>Betaproteobacteria</taxon>
        <taxon>Burkholderiales</taxon>
        <taxon>Burkholderiaceae</taxon>
        <taxon>Burkholderia</taxon>
        <taxon>Burkholderia cepacia complex</taxon>
    </lineage>
</organism>
<dbReference type="Pfam" id="PF04324">
    <property type="entry name" value="Fer2_BFD"/>
    <property type="match status" value="1"/>
</dbReference>
<dbReference type="Pfam" id="PF07992">
    <property type="entry name" value="Pyr_redox_2"/>
    <property type="match status" value="1"/>
</dbReference>
<sequence length="480" mass="49994">MSAALQPVIVGAGPAGVRAAEALVDAGLRPVVIDENARWGGQIYRQPPANAAFVRGKRTLYGFEAAKADAVHRTMAALLPHVDYRPNTLAWSCGASRVDTLQDGREVTVPYSHLIVASGATDRMLPVPGWTLAGVYTLGGAQVALKAQGCAIGRRIVFAGTGPLLYLVAYQYAKAGAHVAAVLDTSPLRRQAGAAPALLRMPSIFAKGLYYHGWLRAHGVAIETGVTLERVLGDQHVTGLAWRAAGDSAQPAPPRVLDCDALGLGFGLRSETQLADLAGCRFGFDPLNRAWLPERDAAGRTSVRGLYVAGDGAGIAGADAAEASGRRAALALLDDAGIASRSPSGQPDAAALERTLARIGAFRAGLEAAFAPPAEQAARCPDDTIVCRCEEIDAGTLRRCVREGAATELNRLKALTRVGMGRCQGRMCGDAAALVLAAETDLPLADVGRLRAQPPVKPFPISAALAGDDVAAIPDEARDE</sequence>
<feature type="domain" description="FAD/NAD(P)-binding" evidence="3">
    <location>
        <begin position="8"/>
        <end position="325"/>
    </location>
</feature>
<protein>
    <submittedName>
        <fullName evidence="4">NAD(P)/FAD-dependent oxidoreductase</fullName>
    </submittedName>
</protein>
<dbReference type="PANTHER" id="PTHR42949:SF3">
    <property type="entry name" value="ANAEROBIC GLYCEROL-3-PHOSPHATE DEHYDROGENASE SUBUNIT B"/>
    <property type="match status" value="1"/>
</dbReference>
<gene>
    <name evidence="4" type="ORF">QZM70_04170</name>
</gene>
<dbReference type="PRINTS" id="PR00411">
    <property type="entry name" value="PNDRDTASEI"/>
</dbReference>
<proteinExistence type="predicted"/>
<comment type="caution">
    <text evidence="4">The sequence shown here is derived from an EMBL/GenBank/DDBJ whole genome shotgun (WGS) entry which is preliminary data.</text>
</comment>
<name>A0ABT8NKM5_9BURK</name>
<dbReference type="Gene3D" id="1.10.10.1100">
    <property type="entry name" value="BFD-like [2Fe-2S]-binding domain"/>
    <property type="match status" value="1"/>
</dbReference>
<evidence type="ECO:0000313" key="4">
    <source>
        <dbReference type="EMBL" id="MDN7522117.1"/>
    </source>
</evidence>